<dbReference type="Proteomes" id="UP000325466">
    <property type="component" value="Unassembled WGS sequence"/>
</dbReference>
<dbReference type="NCBIfam" id="TIGR03085">
    <property type="entry name" value="TIGR03085 family metal-binding protein"/>
    <property type="match status" value="1"/>
</dbReference>
<comment type="caution">
    <text evidence="1">The sequence shown here is derived from an EMBL/GenBank/DDBJ whole genome shotgun (WGS) entry which is preliminary data.</text>
</comment>
<dbReference type="EMBL" id="BLAH01000083">
    <property type="protein sequence ID" value="GES37268.1"/>
    <property type="molecule type" value="Genomic_DNA"/>
</dbReference>
<reference evidence="1 2" key="1">
    <citation type="journal article" date="2018" name="Biodegradation">
        <title>1,4-Dioxane degradation characteristics of Rhodococcus aetherivorans JCM 14343.</title>
        <authorList>
            <person name="Inoue D."/>
            <person name="Tsunoda T."/>
            <person name="Yamamoto N."/>
            <person name="Ike M."/>
            <person name="Sei K."/>
        </authorList>
    </citation>
    <scope>NUCLEOTIDE SEQUENCE [LARGE SCALE GENOMIC DNA]</scope>
    <source>
        <strain evidence="1 2">JCM 14343</strain>
    </source>
</reference>
<organism evidence="1 2">
    <name type="scientific">Rhodococcus aetherivorans</name>
    <dbReference type="NCBI Taxonomy" id="191292"/>
    <lineage>
        <taxon>Bacteria</taxon>
        <taxon>Bacillati</taxon>
        <taxon>Actinomycetota</taxon>
        <taxon>Actinomycetes</taxon>
        <taxon>Mycobacteriales</taxon>
        <taxon>Nocardiaceae</taxon>
        <taxon>Rhodococcus</taxon>
    </lineage>
</organism>
<dbReference type="NCBIfam" id="TIGR03083">
    <property type="entry name" value="maleylpyruvate isomerase family mycothiol-dependent enzyme"/>
    <property type="match status" value="1"/>
</dbReference>
<gene>
    <name evidence="1" type="ORF">RAJCM14343_2522</name>
</gene>
<proteinExistence type="predicted"/>
<evidence type="ECO:0000313" key="1">
    <source>
        <dbReference type="EMBL" id="GES37268.1"/>
    </source>
</evidence>
<dbReference type="SUPFAM" id="SSF109854">
    <property type="entry name" value="DinB/YfiT-like putative metalloenzymes"/>
    <property type="match status" value="1"/>
</dbReference>
<evidence type="ECO:0000313" key="2">
    <source>
        <dbReference type="Proteomes" id="UP000325466"/>
    </source>
</evidence>
<keyword evidence="2" id="KW-1185">Reference proteome</keyword>
<accession>A0ABQ0YL74</accession>
<dbReference type="InterPro" id="IPR017519">
    <property type="entry name" value="CHP03085"/>
</dbReference>
<name>A0ABQ0YL74_9NOCA</name>
<sequence>MGRVSLARDERHALVRTMTRTGPDAPTLCGDWTARDLAAHLVVRERRIDTMPGIVLPPLAGHTERVRAEAAGGSWEQLLADIESGPPIWSPLYLVDGLANAAEMFVHHEDVRRAAPGWEPRPLDPSTQDRLWQMARQVGRRGYRGTDVTVVFERPDGTRATVRRRGPRTVVLRGEPAELLLHAFGRDEVRVETSGEAADVAEVAASGRGI</sequence>
<evidence type="ECO:0008006" key="3">
    <source>
        <dbReference type="Google" id="ProtNLM"/>
    </source>
</evidence>
<dbReference type="InterPro" id="IPR017517">
    <property type="entry name" value="Maleyloyr_isom"/>
</dbReference>
<dbReference type="InterPro" id="IPR034660">
    <property type="entry name" value="DinB/YfiT-like"/>
</dbReference>
<protein>
    <recommendedName>
        <fullName evidence="3">Mycothiol-dependent maleylpyruvate isomerase metal-binding domain-containing protein</fullName>
    </recommendedName>
</protein>